<dbReference type="SUPFAM" id="SSF48239">
    <property type="entry name" value="Terpenoid cyclases/Protein prenyltransferases"/>
    <property type="match status" value="1"/>
</dbReference>
<proteinExistence type="predicted"/>
<evidence type="ECO:0000256" key="3">
    <source>
        <dbReference type="ARBA" id="ARBA00022966"/>
    </source>
</evidence>
<evidence type="ECO:0000313" key="7">
    <source>
        <dbReference type="Proteomes" id="UP000515159"/>
    </source>
</evidence>
<dbReference type="Proteomes" id="UP000515159">
    <property type="component" value="Chromosome 6"/>
</dbReference>
<accession>A0A6P8RJ32</accession>
<dbReference type="SMART" id="SM00104">
    <property type="entry name" value="ANATO"/>
    <property type="match status" value="1"/>
</dbReference>
<protein>
    <submittedName>
        <fullName evidence="8">Complement C4-A-like</fullName>
    </submittedName>
</protein>
<evidence type="ECO:0000256" key="1">
    <source>
        <dbReference type="ARBA" id="ARBA00004613"/>
    </source>
</evidence>
<dbReference type="GO" id="GO:0006956">
    <property type="term" value="P:complement activation"/>
    <property type="evidence" value="ECO:0007669"/>
    <property type="project" value="TreeGrafter"/>
</dbReference>
<dbReference type="InterPro" id="IPR018933">
    <property type="entry name" value="Netrin_module_non-TIMP"/>
</dbReference>
<dbReference type="InterPro" id="IPR002890">
    <property type="entry name" value="MG2"/>
</dbReference>
<dbReference type="InterPro" id="IPR041555">
    <property type="entry name" value="MG3"/>
</dbReference>
<dbReference type="Pfam" id="PF07703">
    <property type="entry name" value="A2M_BRD"/>
    <property type="match status" value="1"/>
</dbReference>
<dbReference type="InterPro" id="IPR008930">
    <property type="entry name" value="Terpenoid_cyclase/PrenylTrfase"/>
</dbReference>
<dbReference type="SMART" id="SM00643">
    <property type="entry name" value="C345C"/>
    <property type="match status" value="1"/>
</dbReference>
<dbReference type="KEGG" id="gsh:117362888"/>
<dbReference type="Gene3D" id="2.60.40.1940">
    <property type="match status" value="1"/>
</dbReference>
<feature type="domain" description="Anaphylatoxin-like" evidence="5">
    <location>
        <begin position="687"/>
        <end position="722"/>
    </location>
</feature>
<dbReference type="Pfam" id="PF01759">
    <property type="entry name" value="NTR"/>
    <property type="match status" value="1"/>
</dbReference>
<dbReference type="PANTHER" id="PTHR11412">
    <property type="entry name" value="MACROGLOBULIN / COMPLEMENT"/>
    <property type="match status" value="1"/>
</dbReference>
<dbReference type="GeneID" id="117362888"/>
<dbReference type="InterPro" id="IPR036595">
    <property type="entry name" value="A-macroglobulin_rcpt-bd_sf"/>
</dbReference>
<dbReference type="InterPro" id="IPR040839">
    <property type="entry name" value="MG4"/>
</dbReference>
<dbReference type="InterPro" id="IPR011625">
    <property type="entry name" value="A2M_N_BRD"/>
</dbReference>
<dbReference type="SUPFAM" id="SSF49410">
    <property type="entry name" value="Alpha-macroglobulin receptor domain"/>
    <property type="match status" value="1"/>
</dbReference>
<dbReference type="FunFam" id="2.40.50.120:FF:000013">
    <property type="entry name" value="Complement C3"/>
    <property type="match status" value="1"/>
</dbReference>
<dbReference type="InParanoid" id="A0A6P8RJ32"/>
<dbReference type="SMART" id="SM01360">
    <property type="entry name" value="A2M"/>
    <property type="match status" value="1"/>
</dbReference>
<keyword evidence="7" id="KW-1185">Reference proteome</keyword>
<dbReference type="Pfam" id="PF01835">
    <property type="entry name" value="MG2"/>
    <property type="match status" value="1"/>
</dbReference>
<dbReference type="Gene3D" id="2.60.120.1540">
    <property type="match status" value="1"/>
</dbReference>
<dbReference type="Gene3D" id="2.60.40.1930">
    <property type="match status" value="3"/>
</dbReference>
<keyword evidence="4" id="KW-1015">Disulfide bond</keyword>
<comment type="subcellular location">
    <subcellularLocation>
        <location evidence="1">Secreted</location>
    </subcellularLocation>
</comment>
<dbReference type="Pfam" id="PF01821">
    <property type="entry name" value="ANATO"/>
    <property type="match status" value="1"/>
</dbReference>
<dbReference type="InterPro" id="IPR009048">
    <property type="entry name" value="A-macroglobulin_rcpt-bd"/>
</dbReference>
<dbReference type="Gene3D" id="2.60.40.690">
    <property type="entry name" value="Alpha-macroglobulin, receptor-binding domain"/>
    <property type="match status" value="1"/>
</dbReference>
<dbReference type="PROSITE" id="PS01178">
    <property type="entry name" value="ANAPHYLATOXIN_2"/>
    <property type="match status" value="1"/>
</dbReference>
<dbReference type="Gene3D" id="1.50.10.20">
    <property type="match status" value="1"/>
</dbReference>
<dbReference type="InterPro" id="IPR050473">
    <property type="entry name" value="A2M/Complement_sys"/>
</dbReference>
<dbReference type="RefSeq" id="XP_033805868.1">
    <property type="nucleotide sequence ID" value="XM_033949977.1"/>
</dbReference>
<feature type="domain" description="NTR" evidence="6">
    <location>
        <begin position="1535"/>
        <end position="1680"/>
    </location>
</feature>
<dbReference type="Pfam" id="PF17789">
    <property type="entry name" value="MG4"/>
    <property type="match status" value="1"/>
</dbReference>
<evidence type="ECO:0000259" key="6">
    <source>
        <dbReference type="PROSITE" id="PS50189"/>
    </source>
</evidence>
<dbReference type="Pfam" id="PF17790">
    <property type="entry name" value="MG1"/>
    <property type="match status" value="1"/>
</dbReference>
<dbReference type="Gene3D" id="1.20.91.20">
    <property type="entry name" value="Anaphylotoxins (complement system)"/>
    <property type="match status" value="1"/>
</dbReference>
<dbReference type="PANTHER" id="PTHR11412:SF86">
    <property type="entry name" value="COMPLEMENT C4-A-RELATED"/>
    <property type="match status" value="1"/>
</dbReference>
<evidence type="ECO:0000256" key="2">
    <source>
        <dbReference type="ARBA" id="ARBA00022525"/>
    </source>
</evidence>
<dbReference type="SMART" id="SM01359">
    <property type="entry name" value="A2M_N_2"/>
    <property type="match status" value="1"/>
</dbReference>
<dbReference type="FunFam" id="2.60.40.1940:FF:000001">
    <property type="entry name" value="Complement component C3"/>
    <property type="match status" value="1"/>
</dbReference>
<evidence type="ECO:0000259" key="5">
    <source>
        <dbReference type="PROSITE" id="PS01178"/>
    </source>
</evidence>
<dbReference type="PROSITE" id="PS50189">
    <property type="entry name" value="NTR"/>
    <property type="match status" value="1"/>
</dbReference>
<dbReference type="SUPFAM" id="SSF50242">
    <property type="entry name" value="TIMP-like"/>
    <property type="match status" value="1"/>
</dbReference>
<dbReference type="Pfam" id="PF07677">
    <property type="entry name" value="A2M_recep"/>
    <property type="match status" value="1"/>
</dbReference>
<evidence type="ECO:0000256" key="4">
    <source>
        <dbReference type="ARBA" id="ARBA00023157"/>
    </source>
</evidence>
<dbReference type="Gene3D" id="6.20.50.160">
    <property type="match status" value="1"/>
</dbReference>
<dbReference type="InterPro" id="IPR011626">
    <property type="entry name" value="Alpha-macroglobulin_TED"/>
</dbReference>
<dbReference type="SMART" id="SM01419">
    <property type="entry name" value="Thiol-ester_cl"/>
    <property type="match status" value="1"/>
</dbReference>
<sequence length="1682" mass="189858">MEESPFGSLTTYYEKRSSDFPEAMLNINSIYLITAPNVVHAGAEETVTIQLHGAQSPVTIKVYFEDEIKRIKLSNIFSFNLNNENNYQQVKNILIDPKLLAVANMSKRRQKPYVLLVAENGELLGGRKTTRILLSSRKGYLFIQTDKPIYTPKQTAKFRVFTLDNYMKPVDQDIQVQVLNEKGMIVKREQKRSLKMFTETFDIPDIAQPGIWTIVAWYLGFDMSKVSTQFEVKEYELPTFEVKIIPSKPYYDVKDASFSFDIHAMHSYGMEVIGIVFARFGLLAEQNKTFIPGIEQHVSLKDGKATITLNTSDLEARLNKSIASLEGHNLYIALTVVETASGELREEEHTGIKFLSSPYTIDLSKTKHFFVPGAPFLIMASITFVDGSPASEVPCTVTINVDESQILQLMDKSNQEGLLSWVQDIPISAKKLDITVIAQNEGPEVRLSAASYQSPSKSFLSIKVPHAIMEPGAAIDVTLKDIHQSDSGNVDSFYYMIMMKGKVVQLGKLQSSEKSFKLSITKAMVPAFRLLAYYYMGESNEIIADSVWIDIKDVCEGKIEITLGEQIYKPADFMKLSITTEHAGTVALAVVDTAVFMLSKKNKLTSKKVFDAMNAYDLGCSVGGGENAFGVFTDAGLAFIMDTHTSALRDAYVCQESSSGRSKRSVDFQQEASNIAMKYENAEERKCCYDGMKLNPMRFSCDKRLRKVRGTSKCKEVFKDCCERIAVVRKKLGKQISGLARTSTTEEMDIFDESSIKLRSEFPETWWWTAEEVKKPGTHSFWKVLPDSITTWEVQAVHFHDKGICIAEPKTFQTFQDVFLTLRLPYSVKRYEQLQVKAIVYNYQPETIEVTVKMDAVQKICSPALSGKITQQHVTVPGNSAVPIYFAVIPMGVGEIPIYVSAWNSEGPIDSIMRMLNVVSEGILRTTNIQKYLSNGRHELINLTKPSNMIPDTDAHVLMSLKGDVMGESIENCLSLDTIDNFIRVPIGCGEQTMVKMAPAIYAIEYLDVSEQWPQLKQDRKDEAIKMIDRGYARMLTFQNTDGSFAIYRGRPGSVWLTAFVAKVFTKCMGYINVEVRYIHNAVAFLIQNQQEDGSFHDPNPVLDRQMQGGVGLSDKNLSLTAFVTISLQYSKQTYNSDKNKHVTSSIEKAIVYMERKVNPLLSAYSAAITAYALSLVNPSKRGVQEAEQILRAKSVFVEENKVRYWPAHTEAISVEATSYALLQALNNGNITYATPIAHWLIEKRKYGGGFCSTQDTVVALEALSKYSTRTVNEPVNLKIDIQAPGRSKKQVIILNKDNALTEEKLQYDFGHKINVAVSGHGTGSMTILGVYHSSEEKYNTCEHLHLDVKVEGYVPEPDYTNYNYDYENKQNDDPLSTMTKLDWFDIRSRRRRDVSAHGKDDDLEYTVCIKSKDKYSMSEMFMVDITLLSGLEPVTEDLEQLTNSADKYIDHYEYKKGKVYLYFGRISDESEGDCIKFRAKKINPMGLVQPANAILYDFYNPDRECSIFYNAPQKSSMVSKLCQGEVCQCAEGPCPKEKSTYDANIIDETRVRFACHTPVVDYAYRALIRKTSEKNTFTYYEAEITEVLKSNDDETIKKGDVREFIKRTSCALTLKDNVEYLLMGKDGHTIDSNAKMQYFLDSKVWIEAIPSEKTCSASVRRTSCYLLNNFLENYGLNQCYA</sequence>
<dbReference type="CDD" id="cd02896">
    <property type="entry name" value="complement_C3_C4_C5"/>
    <property type="match status" value="1"/>
</dbReference>
<dbReference type="InterPro" id="IPR047565">
    <property type="entry name" value="Alpha-macroglob_thiol-ester_cl"/>
</dbReference>
<dbReference type="FunFam" id="2.60.40.10:FF:000155">
    <property type="entry name" value="complement C3 isoform X1"/>
    <property type="match status" value="1"/>
</dbReference>
<dbReference type="InterPro" id="IPR001134">
    <property type="entry name" value="Netrin_domain"/>
</dbReference>
<organism evidence="7 8">
    <name type="scientific">Geotrypetes seraphini</name>
    <name type="common">Gaboon caecilian</name>
    <name type="synonym">Caecilia seraphini</name>
    <dbReference type="NCBI Taxonomy" id="260995"/>
    <lineage>
        <taxon>Eukaryota</taxon>
        <taxon>Metazoa</taxon>
        <taxon>Chordata</taxon>
        <taxon>Craniata</taxon>
        <taxon>Vertebrata</taxon>
        <taxon>Euteleostomi</taxon>
        <taxon>Amphibia</taxon>
        <taxon>Gymnophiona</taxon>
        <taxon>Geotrypetes</taxon>
    </lineage>
</organism>
<dbReference type="SMART" id="SM01361">
    <property type="entry name" value="A2M_recep"/>
    <property type="match status" value="1"/>
</dbReference>
<dbReference type="Gene3D" id="2.60.40.10">
    <property type="entry name" value="Immunoglobulins"/>
    <property type="match status" value="2"/>
</dbReference>
<reference evidence="8" key="1">
    <citation type="submission" date="2025-08" db="UniProtKB">
        <authorList>
            <consortium name="RefSeq"/>
        </authorList>
    </citation>
    <scope>IDENTIFICATION</scope>
</reference>
<dbReference type="Gene3D" id="2.40.50.120">
    <property type="match status" value="1"/>
</dbReference>
<dbReference type="GO" id="GO:0004866">
    <property type="term" value="F:endopeptidase inhibitor activity"/>
    <property type="evidence" value="ECO:0007669"/>
    <property type="project" value="InterPro"/>
</dbReference>
<dbReference type="Gene3D" id="2.20.130.20">
    <property type="match status" value="1"/>
</dbReference>
<dbReference type="FunFam" id="6.20.50.160:FF:000001">
    <property type="entry name" value="Complement component 4"/>
    <property type="match status" value="1"/>
</dbReference>
<dbReference type="InterPro" id="IPR013783">
    <property type="entry name" value="Ig-like_fold"/>
</dbReference>
<dbReference type="Pfam" id="PF22661">
    <property type="entry name" value="CO4A-B_CUB_C"/>
    <property type="match status" value="1"/>
</dbReference>
<dbReference type="Pfam" id="PF00207">
    <property type="entry name" value="A2M"/>
    <property type="match status" value="1"/>
</dbReference>
<keyword evidence="3" id="KW-0882">Thioester bond</keyword>
<evidence type="ECO:0000313" key="8">
    <source>
        <dbReference type="RefSeq" id="XP_033805868.1"/>
    </source>
</evidence>
<name>A0A6P8RJ32_GEOSA</name>
<dbReference type="CDD" id="cd00017">
    <property type="entry name" value="ANATO"/>
    <property type="match status" value="1"/>
</dbReference>
<dbReference type="InterPro" id="IPR018081">
    <property type="entry name" value="Anaphylatoxin_comp_syst"/>
</dbReference>
<gene>
    <name evidence="8" type="primary">LOC117362888</name>
</gene>
<dbReference type="InterPro" id="IPR054587">
    <property type="entry name" value="CO4A-B_CUB_C"/>
</dbReference>
<dbReference type="InterPro" id="IPR019742">
    <property type="entry name" value="MacrogloblnA2_CS"/>
</dbReference>
<dbReference type="InterPro" id="IPR000020">
    <property type="entry name" value="Anaphylatoxin/fibulin"/>
</dbReference>
<dbReference type="Pfam" id="PF17791">
    <property type="entry name" value="MG3"/>
    <property type="match status" value="1"/>
</dbReference>
<dbReference type="InterPro" id="IPR041425">
    <property type="entry name" value="C3/4/5_MG1"/>
</dbReference>
<dbReference type="InterPro" id="IPR001599">
    <property type="entry name" value="Macroglobln_a2"/>
</dbReference>
<dbReference type="InterPro" id="IPR008993">
    <property type="entry name" value="TIMP-like_OB-fold"/>
</dbReference>
<dbReference type="PROSITE" id="PS01177">
    <property type="entry name" value="ANAPHYLATOXIN_1"/>
    <property type="match status" value="1"/>
</dbReference>
<dbReference type="Pfam" id="PF07678">
    <property type="entry name" value="TED_complement"/>
    <property type="match status" value="1"/>
</dbReference>
<keyword evidence="2" id="KW-0964">Secreted</keyword>
<dbReference type="SUPFAM" id="SSF47686">
    <property type="entry name" value="Anaphylotoxins (complement system)"/>
    <property type="match status" value="1"/>
</dbReference>
<dbReference type="GO" id="GO:0005615">
    <property type="term" value="C:extracellular space"/>
    <property type="evidence" value="ECO:0007669"/>
    <property type="project" value="InterPro"/>
</dbReference>
<dbReference type="PROSITE" id="PS00477">
    <property type="entry name" value="ALPHA_2_MACROGLOBULIN"/>
    <property type="match status" value="1"/>
</dbReference>
<dbReference type="OrthoDB" id="6359008at2759"/>